<dbReference type="AlphaFoldDB" id="A0A6N7L303"/>
<reference evidence="1 2" key="1">
    <citation type="submission" date="2019-09" db="EMBL/GenBank/DDBJ databases">
        <title>Genome Sequences of Streptomyces kaniharaensis ATCC 21070.</title>
        <authorList>
            <person name="Zhu W."/>
            <person name="De Crecy-Lagard V."/>
            <person name="Richards N.G."/>
        </authorList>
    </citation>
    <scope>NUCLEOTIDE SEQUENCE [LARGE SCALE GENOMIC DNA]</scope>
    <source>
        <strain evidence="1 2">SF-557</strain>
    </source>
</reference>
<organism evidence="1 2">
    <name type="scientific">Streptomyces kaniharaensis</name>
    <dbReference type="NCBI Taxonomy" id="212423"/>
    <lineage>
        <taxon>Bacteria</taxon>
        <taxon>Bacillati</taxon>
        <taxon>Actinomycetota</taxon>
        <taxon>Actinomycetes</taxon>
        <taxon>Kitasatosporales</taxon>
        <taxon>Streptomycetaceae</taxon>
        <taxon>Streptomyces</taxon>
    </lineage>
</organism>
<accession>A0A6N7L303</accession>
<keyword evidence="2" id="KW-1185">Reference proteome</keyword>
<proteinExistence type="predicted"/>
<evidence type="ECO:0000313" key="2">
    <source>
        <dbReference type="Proteomes" id="UP000450000"/>
    </source>
</evidence>
<protein>
    <submittedName>
        <fullName evidence="1">Uncharacterized protein</fullName>
    </submittedName>
</protein>
<evidence type="ECO:0000313" key="1">
    <source>
        <dbReference type="EMBL" id="MQS17585.1"/>
    </source>
</evidence>
<sequence length="77" mass="7653">MRVPCHLIAGASQAGPAVTRFWSAAPAAAQLAHCCGCPQAGIAGALAVLLVAAGALMHRPQTDTVSYAGFDQPGPPS</sequence>
<dbReference type="RefSeq" id="WP_153470785.1">
    <property type="nucleotide sequence ID" value="NZ_WBOF01000005.1"/>
</dbReference>
<dbReference type="EMBL" id="WBOF01000005">
    <property type="protein sequence ID" value="MQS17585.1"/>
    <property type="molecule type" value="Genomic_DNA"/>
</dbReference>
<comment type="caution">
    <text evidence="1">The sequence shown here is derived from an EMBL/GenBank/DDBJ whole genome shotgun (WGS) entry which is preliminary data.</text>
</comment>
<dbReference type="Proteomes" id="UP000450000">
    <property type="component" value="Unassembled WGS sequence"/>
</dbReference>
<name>A0A6N7L303_9ACTN</name>
<gene>
    <name evidence="1" type="ORF">F7Q99_36720</name>
</gene>